<dbReference type="Gene3D" id="1.20.58.390">
    <property type="entry name" value="Neurotransmitter-gated ion-channel transmembrane domain"/>
    <property type="match status" value="2"/>
</dbReference>
<keyword evidence="3 15" id="KW-0812">Transmembrane</keyword>
<evidence type="ECO:0000256" key="14">
    <source>
        <dbReference type="ARBA" id="ARBA00034099"/>
    </source>
</evidence>
<keyword evidence="5 15" id="KW-1133">Transmembrane helix</keyword>
<keyword evidence="12" id="KW-1071">Ligand-gated ion channel</keyword>
<feature type="transmembrane region" description="Helical" evidence="15">
    <location>
        <begin position="236"/>
        <end position="259"/>
    </location>
</feature>
<dbReference type="Pfam" id="PF02932">
    <property type="entry name" value="Neur_chan_memb"/>
    <property type="match status" value="1"/>
</dbReference>
<feature type="transmembrane region" description="Helical" evidence="15">
    <location>
        <begin position="299"/>
        <end position="318"/>
    </location>
</feature>
<evidence type="ECO:0000256" key="7">
    <source>
        <dbReference type="ARBA" id="ARBA00023065"/>
    </source>
</evidence>
<dbReference type="InterPro" id="IPR018000">
    <property type="entry name" value="Neurotransmitter_ion_chnl_CS"/>
</dbReference>
<dbReference type="InterPro" id="IPR002394">
    <property type="entry name" value="Nicotinic_acetylcholine_rcpt"/>
</dbReference>
<keyword evidence="19" id="KW-1185">Reference proteome</keyword>
<reference evidence="20" key="1">
    <citation type="submission" date="2025-08" db="UniProtKB">
        <authorList>
            <consortium name="RefSeq"/>
        </authorList>
    </citation>
    <scope>IDENTIFICATION</scope>
</reference>
<dbReference type="GO" id="GO:0022848">
    <property type="term" value="F:acetylcholine-gated monoatomic cation-selective channel activity"/>
    <property type="evidence" value="ECO:0007669"/>
    <property type="project" value="InterPro"/>
</dbReference>
<evidence type="ECO:0000256" key="5">
    <source>
        <dbReference type="ARBA" id="ARBA00022989"/>
    </source>
</evidence>
<comment type="similarity">
    <text evidence="15">Belongs to the ligand-gated ion channel (TC 1.A.9) family.</text>
</comment>
<evidence type="ECO:0000256" key="9">
    <source>
        <dbReference type="ARBA" id="ARBA00023157"/>
    </source>
</evidence>
<keyword evidence="2" id="KW-1003">Cell membrane</keyword>
<keyword evidence="8 15" id="KW-0472">Membrane</keyword>
<dbReference type="GeneID" id="117549088"/>
<dbReference type="CDD" id="cd19051">
    <property type="entry name" value="LGIC_TM_cation"/>
    <property type="match status" value="1"/>
</dbReference>
<evidence type="ECO:0000256" key="12">
    <source>
        <dbReference type="ARBA" id="ARBA00023286"/>
    </source>
</evidence>
<feature type="region of interest" description="Disordered" evidence="16">
    <location>
        <begin position="360"/>
        <end position="389"/>
    </location>
</feature>
<evidence type="ECO:0000256" key="8">
    <source>
        <dbReference type="ARBA" id="ARBA00023136"/>
    </source>
</evidence>
<dbReference type="PRINTS" id="PR00252">
    <property type="entry name" value="NRIONCHANNEL"/>
</dbReference>
<feature type="domain" description="Neurotransmitter-gated ion-channel transmembrane" evidence="18">
    <location>
        <begin position="241"/>
        <end position="540"/>
    </location>
</feature>
<evidence type="ECO:0000256" key="11">
    <source>
        <dbReference type="ARBA" id="ARBA00023180"/>
    </source>
</evidence>
<evidence type="ECO:0000256" key="4">
    <source>
        <dbReference type="ARBA" id="ARBA00022729"/>
    </source>
</evidence>
<evidence type="ECO:0000256" key="1">
    <source>
        <dbReference type="ARBA" id="ARBA00022448"/>
    </source>
</evidence>
<dbReference type="AlphaFoldDB" id="A0A6P8UHH7"/>
<dbReference type="FunFam" id="2.70.170.10:FF:000010">
    <property type="entry name" value="neuronal acetylcholine receptor subunit alpha-9"/>
    <property type="match status" value="1"/>
</dbReference>
<accession>A0A6P8UHH7</accession>
<keyword evidence="9" id="KW-1015">Disulfide bond</keyword>
<sequence>MQLLCSVCTVHLLLFCLPVCFAAHGRYAQKLMTDLFSNYTSALRPVEDTDHIINVTLQITLSQIIDMDERNQILTTYLWVRQVWNDAYLTWKKEDYDGLDTIRIPSSYVWRPDIVLYNSADDEFSSSMETNVVIRHDGQIMWDQPAITKSSCSVDVAFFPFDLQQCHLTFGSWTHNGNQMDLFNALDTADLADFVPNVEWEVLGMPAKKNVILYGCCSDPYPDITFSLHLKRRASFYIFNLLIPCMMISFLAPLGFYLPADSGEKVSLGVTVLLALTVFQLLVAESMPPSESVPLIGKYYIATMTMVTASTALTIFIMNIHHCGPEARPVPQWAERFILNYLARICFVYEVGENCLGGATSSKEPLSEEGSEAGAANNSNPKGTHWDGKGQVWAGRVEEDGAGGSMKPGRDSSNQTEWTEDMFVTIDHSEEEGAAGGTDGEREDSACGGGGEHVEEKKGVGGEEAGGGSAGENRREIFVNTVCVCQHQGLRKHVEYIANSYQDQRAAQLRIGEWRKVAKVMDRFFMWLFFIMVFFMSILILGKAI</sequence>
<feature type="domain" description="Neurotransmitter-gated ion-channel ligand-binding" evidence="17">
    <location>
        <begin position="29"/>
        <end position="233"/>
    </location>
</feature>
<feature type="region of interest" description="Disordered" evidence="16">
    <location>
        <begin position="431"/>
        <end position="471"/>
    </location>
</feature>
<evidence type="ECO:0000256" key="10">
    <source>
        <dbReference type="ARBA" id="ARBA00023170"/>
    </source>
</evidence>
<feature type="transmembrane region" description="Helical" evidence="15">
    <location>
        <begin position="524"/>
        <end position="542"/>
    </location>
</feature>
<evidence type="ECO:0000256" key="6">
    <source>
        <dbReference type="ARBA" id="ARBA00023018"/>
    </source>
</evidence>
<dbReference type="Proteomes" id="UP000515161">
    <property type="component" value="Unplaced"/>
</dbReference>
<dbReference type="InterPro" id="IPR038050">
    <property type="entry name" value="Neuro_actylchol_rec"/>
</dbReference>
<evidence type="ECO:0000256" key="13">
    <source>
        <dbReference type="ARBA" id="ARBA00023303"/>
    </source>
</evidence>
<dbReference type="InterPro" id="IPR006202">
    <property type="entry name" value="Neur_chan_lig-bd"/>
</dbReference>
<feature type="signal peptide" evidence="15">
    <location>
        <begin position="1"/>
        <end position="22"/>
    </location>
</feature>
<gene>
    <name evidence="20" type="primary">LOC117549088</name>
</gene>
<dbReference type="InterPro" id="IPR036734">
    <property type="entry name" value="Neur_chan_lig-bd_sf"/>
</dbReference>
<feature type="transmembrane region" description="Helical" evidence="15">
    <location>
        <begin position="266"/>
        <end position="287"/>
    </location>
</feature>
<dbReference type="FunFam" id="1.20.58.390:FF:000009">
    <property type="entry name" value="Cholinergic receptor nicotinic alpha 9 subunit"/>
    <property type="match status" value="1"/>
</dbReference>
<dbReference type="OrthoDB" id="5975154at2759"/>
<evidence type="ECO:0000313" key="19">
    <source>
        <dbReference type="Proteomes" id="UP000515161"/>
    </source>
</evidence>
<evidence type="ECO:0000256" key="2">
    <source>
        <dbReference type="ARBA" id="ARBA00022475"/>
    </source>
</evidence>
<keyword evidence="13 15" id="KW-0407">Ion channel</keyword>
<proteinExistence type="inferred from homology"/>
<name>A0A6P8UHH7_GYMAC</name>
<keyword evidence="11" id="KW-0325">Glycoprotein</keyword>
<feature type="chain" id="PRO_5028516698" evidence="15">
    <location>
        <begin position="23"/>
        <end position="545"/>
    </location>
</feature>
<keyword evidence="4 15" id="KW-0732">Signal</keyword>
<keyword evidence="7 15" id="KW-0406">Ion transport</keyword>
<evidence type="ECO:0000256" key="3">
    <source>
        <dbReference type="ARBA" id="ARBA00022692"/>
    </source>
</evidence>
<feature type="compositionally biased region" description="Basic and acidic residues" evidence="16">
    <location>
        <begin position="452"/>
        <end position="461"/>
    </location>
</feature>
<dbReference type="KEGG" id="gacu:117549088"/>
<evidence type="ECO:0000256" key="15">
    <source>
        <dbReference type="RuleBase" id="RU000687"/>
    </source>
</evidence>
<dbReference type="NCBIfam" id="TIGR00860">
    <property type="entry name" value="LIC"/>
    <property type="match status" value="1"/>
</dbReference>
<dbReference type="Pfam" id="PF02931">
    <property type="entry name" value="Neur_chan_LBD"/>
    <property type="match status" value="1"/>
</dbReference>
<dbReference type="SUPFAM" id="SSF63712">
    <property type="entry name" value="Nicotinic receptor ligand binding domain-like"/>
    <property type="match status" value="1"/>
</dbReference>
<dbReference type="InParanoid" id="A0A6P8UHH7"/>
<keyword evidence="10 20" id="KW-0675">Receptor</keyword>
<evidence type="ECO:0000256" key="16">
    <source>
        <dbReference type="SAM" id="MobiDB-lite"/>
    </source>
</evidence>
<organism evidence="19 20">
    <name type="scientific">Gymnodraco acuticeps</name>
    <name type="common">Antarctic dragonfish</name>
    <dbReference type="NCBI Taxonomy" id="8218"/>
    <lineage>
        <taxon>Eukaryota</taxon>
        <taxon>Metazoa</taxon>
        <taxon>Chordata</taxon>
        <taxon>Craniata</taxon>
        <taxon>Vertebrata</taxon>
        <taxon>Euteleostomi</taxon>
        <taxon>Actinopterygii</taxon>
        <taxon>Neopterygii</taxon>
        <taxon>Teleostei</taxon>
        <taxon>Neoteleostei</taxon>
        <taxon>Acanthomorphata</taxon>
        <taxon>Eupercaria</taxon>
        <taxon>Perciformes</taxon>
        <taxon>Notothenioidei</taxon>
        <taxon>Bathydraconidae</taxon>
        <taxon>Gymnodraco</taxon>
    </lineage>
</organism>
<keyword evidence="6" id="KW-0770">Synapse</keyword>
<dbReference type="InterPro" id="IPR036719">
    <property type="entry name" value="Neuro-gated_channel_TM_sf"/>
</dbReference>
<evidence type="ECO:0000313" key="20">
    <source>
        <dbReference type="RefSeq" id="XP_034076573.1"/>
    </source>
</evidence>
<keyword evidence="1 15" id="KW-0813">Transport</keyword>
<evidence type="ECO:0000259" key="18">
    <source>
        <dbReference type="Pfam" id="PF02932"/>
    </source>
</evidence>
<dbReference type="InterPro" id="IPR006201">
    <property type="entry name" value="Neur_channel"/>
</dbReference>
<evidence type="ECO:0000259" key="17">
    <source>
        <dbReference type="Pfam" id="PF02931"/>
    </source>
</evidence>
<dbReference type="SUPFAM" id="SSF90112">
    <property type="entry name" value="Neurotransmitter-gated ion-channel transmembrane pore"/>
    <property type="match status" value="1"/>
</dbReference>
<dbReference type="GO" id="GO:0045211">
    <property type="term" value="C:postsynaptic membrane"/>
    <property type="evidence" value="ECO:0007669"/>
    <property type="project" value="InterPro"/>
</dbReference>
<dbReference type="PROSITE" id="PS00236">
    <property type="entry name" value="NEUROTR_ION_CHANNEL"/>
    <property type="match status" value="1"/>
</dbReference>
<dbReference type="PRINTS" id="PR00254">
    <property type="entry name" value="NICOTINICR"/>
</dbReference>
<dbReference type="RefSeq" id="XP_034076573.1">
    <property type="nucleotide sequence ID" value="XM_034220682.1"/>
</dbReference>
<dbReference type="GO" id="GO:0004888">
    <property type="term" value="F:transmembrane signaling receptor activity"/>
    <property type="evidence" value="ECO:0007669"/>
    <property type="project" value="InterPro"/>
</dbReference>
<dbReference type="InterPro" id="IPR006029">
    <property type="entry name" value="Neurotrans-gated_channel_TM"/>
</dbReference>
<dbReference type="PANTHER" id="PTHR18945">
    <property type="entry name" value="NEUROTRANSMITTER GATED ION CHANNEL"/>
    <property type="match status" value="1"/>
</dbReference>
<dbReference type="Gene3D" id="2.70.170.10">
    <property type="entry name" value="Neurotransmitter-gated ion-channel ligand-binding domain"/>
    <property type="match status" value="1"/>
</dbReference>
<comment type="subcellular location">
    <subcellularLocation>
        <location evidence="14">Synaptic cell membrane</location>
        <topology evidence="14">Multi-pass membrane protein</topology>
    </subcellularLocation>
</comment>
<protein>
    <submittedName>
        <fullName evidence="20">Neuronal acetylcholine receptor subunit alpha-10</fullName>
    </submittedName>
</protein>